<evidence type="ECO:0000313" key="1">
    <source>
        <dbReference type="EMBL" id="KAK7508379.1"/>
    </source>
</evidence>
<proteinExistence type="predicted"/>
<accession>A0ABD0M982</accession>
<organism evidence="1 2">
    <name type="scientific">Batillaria attramentaria</name>
    <dbReference type="NCBI Taxonomy" id="370345"/>
    <lineage>
        <taxon>Eukaryota</taxon>
        <taxon>Metazoa</taxon>
        <taxon>Spiralia</taxon>
        <taxon>Lophotrochozoa</taxon>
        <taxon>Mollusca</taxon>
        <taxon>Gastropoda</taxon>
        <taxon>Caenogastropoda</taxon>
        <taxon>Sorbeoconcha</taxon>
        <taxon>Cerithioidea</taxon>
        <taxon>Batillariidae</taxon>
        <taxon>Batillaria</taxon>
    </lineage>
</organism>
<gene>
    <name evidence="1" type="ORF">BaRGS_00000618</name>
</gene>
<dbReference type="EMBL" id="JACVVK020000002">
    <property type="protein sequence ID" value="KAK7508379.1"/>
    <property type="molecule type" value="Genomic_DNA"/>
</dbReference>
<protein>
    <submittedName>
        <fullName evidence="1">Uncharacterized protein</fullName>
    </submittedName>
</protein>
<name>A0ABD0M982_9CAEN</name>
<keyword evidence="2" id="KW-1185">Reference proteome</keyword>
<comment type="caution">
    <text evidence="1">The sequence shown here is derived from an EMBL/GenBank/DDBJ whole genome shotgun (WGS) entry which is preliminary data.</text>
</comment>
<dbReference type="AlphaFoldDB" id="A0ABD0M982"/>
<sequence length="86" mass="9587">MECGVAITGYLARMKGGYTPPRRLYIPGGRESADAIVFFPCVTNYLSRLISGWCVLVHNYPNRFSKLEFLFVSPCCCVAGLRFTGQ</sequence>
<dbReference type="Proteomes" id="UP001519460">
    <property type="component" value="Unassembled WGS sequence"/>
</dbReference>
<reference evidence="1 2" key="1">
    <citation type="journal article" date="2023" name="Sci. Data">
        <title>Genome assembly of the Korean intertidal mud-creeper Batillaria attramentaria.</title>
        <authorList>
            <person name="Patra A.K."/>
            <person name="Ho P.T."/>
            <person name="Jun S."/>
            <person name="Lee S.J."/>
            <person name="Kim Y."/>
            <person name="Won Y.J."/>
        </authorList>
    </citation>
    <scope>NUCLEOTIDE SEQUENCE [LARGE SCALE GENOMIC DNA]</scope>
    <source>
        <strain evidence="1">Wonlab-2016</strain>
    </source>
</reference>
<evidence type="ECO:0000313" key="2">
    <source>
        <dbReference type="Proteomes" id="UP001519460"/>
    </source>
</evidence>